<comment type="caution">
    <text evidence="5">The sequence shown here is derived from an EMBL/GenBank/DDBJ whole genome shotgun (WGS) entry which is preliminary data.</text>
</comment>
<keyword evidence="6" id="KW-1185">Reference proteome</keyword>
<feature type="region of interest" description="Disordered" evidence="3">
    <location>
        <begin position="282"/>
        <end position="340"/>
    </location>
</feature>
<organism evidence="5 6">
    <name type="scientific">Azospirillum cavernae</name>
    <dbReference type="NCBI Taxonomy" id="2320860"/>
    <lineage>
        <taxon>Bacteria</taxon>
        <taxon>Pseudomonadati</taxon>
        <taxon>Pseudomonadota</taxon>
        <taxon>Alphaproteobacteria</taxon>
        <taxon>Rhodospirillales</taxon>
        <taxon>Azospirillaceae</taxon>
        <taxon>Azospirillum</taxon>
    </lineage>
</organism>
<keyword evidence="2" id="KW-0274">FAD</keyword>
<protein>
    <submittedName>
        <fullName evidence="5">FAD-binding protein</fullName>
    </submittedName>
</protein>
<feature type="compositionally biased region" description="Pro residues" evidence="3">
    <location>
        <begin position="292"/>
        <end position="301"/>
    </location>
</feature>
<evidence type="ECO:0000256" key="2">
    <source>
        <dbReference type="ARBA" id="ARBA00022827"/>
    </source>
</evidence>
<feature type="compositionally biased region" description="Gly residues" evidence="3">
    <location>
        <begin position="321"/>
        <end position="332"/>
    </location>
</feature>
<dbReference type="InterPro" id="IPR016169">
    <property type="entry name" value="FAD-bd_PCMH_sub2"/>
</dbReference>
<dbReference type="PANTHER" id="PTHR11748">
    <property type="entry name" value="D-LACTATE DEHYDROGENASE"/>
    <property type="match status" value="1"/>
</dbReference>
<accession>A0A418VXN5</accession>
<dbReference type="PROSITE" id="PS51387">
    <property type="entry name" value="FAD_PCMH"/>
    <property type="match status" value="1"/>
</dbReference>
<dbReference type="GO" id="GO:0071949">
    <property type="term" value="F:FAD binding"/>
    <property type="evidence" value="ECO:0007669"/>
    <property type="project" value="InterPro"/>
</dbReference>
<dbReference type="Gene3D" id="3.30.465.10">
    <property type="match status" value="1"/>
</dbReference>
<evidence type="ECO:0000259" key="4">
    <source>
        <dbReference type="PROSITE" id="PS51387"/>
    </source>
</evidence>
<dbReference type="InterPro" id="IPR016166">
    <property type="entry name" value="FAD-bd_PCMH"/>
</dbReference>
<dbReference type="InterPro" id="IPR016164">
    <property type="entry name" value="FAD-linked_Oxase-like_C"/>
</dbReference>
<evidence type="ECO:0000256" key="3">
    <source>
        <dbReference type="SAM" id="MobiDB-lite"/>
    </source>
</evidence>
<dbReference type="Pfam" id="PF01565">
    <property type="entry name" value="FAD_binding_4"/>
    <property type="match status" value="1"/>
</dbReference>
<feature type="compositionally biased region" description="Gly residues" evidence="3">
    <location>
        <begin position="282"/>
        <end position="291"/>
    </location>
</feature>
<proteinExistence type="predicted"/>
<gene>
    <name evidence="5" type="ORF">D3877_17770</name>
</gene>
<evidence type="ECO:0000313" key="5">
    <source>
        <dbReference type="EMBL" id="RJF81943.1"/>
    </source>
</evidence>
<evidence type="ECO:0000256" key="1">
    <source>
        <dbReference type="ARBA" id="ARBA00022630"/>
    </source>
</evidence>
<dbReference type="SUPFAM" id="SSF56176">
    <property type="entry name" value="FAD-binding/transporter-associated domain-like"/>
    <property type="match status" value="1"/>
</dbReference>
<dbReference type="RefSeq" id="WP_119832024.1">
    <property type="nucleotide sequence ID" value="NZ_QYUL01000002.1"/>
</dbReference>
<dbReference type="SUPFAM" id="SSF55103">
    <property type="entry name" value="FAD-linked oxidases, C-terminal domain"/>
    <property type="match status" value="1"/>
</dbReference>
<name>A0A418VXN5_9PROT</name>
<reference evidence="5 6" key="1">
    <citation type="submission" date="2018-09" db="EMBL/GenBank/DDBJ databases">
        <authorList>
            <person name="Zhu H."/>
        </authorList>
    </citation>
    <scope>NUCLEOTIDE SEQUENCE [LARGE SCALE GENOMIC DNA]</scope>
    <source>
        <strain evidence="5 6">K2W22B-5</strain>
    </source>
</reference>
<dbReference type="InterPro" id="IPR036318">
    <property type="entry name" value="FAD-bd_PCMH-like_sf"/>
</dbReference>
<dbReference type="Proteomes" id="UP000283458">
    <property type="component" value="Unassembled WGS sequence"/>
</dbReference>
<evidence type="ECO:0000313" key="6">
    <source>
        <dbReference type="Proteomes" id="UP000283458"/>
    </source>
</evidence>
<dbReference type="GO" id="GO:0003824">
    <property type="term" value="F:catalytic activity"/>
    <property type="evidence" value="ECO:0007669"/>
    <property type="project" value="InterPro"/>
</dbReference>
<sequence length="442" mass="44981">MTITTLKPDTDAQLADAVRWALSAGESLEVLGSGSRRGLGRPVRTTHALDLSALSGIVAYEPEELVLTARAGTPMALILPLLAERAQHLAFEPPEGGTLGGVIACGLAGPRRISAGSARDHALGMAGVSGRGEAYKGGGKVVKNVTGYDLPKLMAGSFGTLTAFTELTVKVLPAPEDTATLLLFGLDDVAAVGVLDRALRSPYDVSGAAHLPDGLAARSTVSALARAGGAVTLVRLEGFGPSVAARVAALREELRADVVLDAPESRAVWREIRDVGCLGGVGDGGGSGAGPGPLPNPPPPSAGEGADLYARLTPSPAPAGEGWGGGQGGQGGDTPHLWKLSVPPASGPSVVAAIRRTLAVEAFYDWGGGLVWLTAPPDSVAAIRRAVGAQGHATLIRAPDEVRAVTAVFQPPPDPLMALTRRVKDSFDPKGVLNPGRLYAGV</sequence>
<dbReference type="AlphaFoldDB" id="A0A418VXN5"/>
<dbReference type="PANTHER" id="PTHR11748:SF103">
    <property type="entry name" value="GLYCOLATE OXIDASE SUBUNIT GLCE"/>
    <property type="match status" value="1"/>
</dbReference>
<dbReference type="InterPro" id="IPR006094">
    <property type="entry name" value="Oxid_FAD_bind_N"/>
</dbReference>
<dbReference type="OrthoDB" id="9811557at2"/>
<dbReference type="EMBL" id="QYUL01000002">
    <property type="protein sequence ID" value="RJF81943.1"/>
    <property type="molecule type" value="Genomic_DNA"/>
</dbReference>
<feature type="domain" description="FAD-binding PCMH-type" evidence="4">
    <location>
        <begin position="1"/>
        <end position="174"/>
    </location>
</feature>
<keyword evidence="1" id="KW-0285">Flavoprotein</keyword>